<dbReference type="AlphaFoldDB" id="A0A1Z4BP18"/>
<gene>
    <name evidence="1" type="ORF">CBG49_07985</name>
</gene>
<keyword evidence="2" id="KW-1185">Reference proteome</keyword>
<proteinExistence type="predicted"/>
<organism evidence="1 2">
    <name type="scientific">Capnocytophaga endodontalis</name>
    <dbReference type="NCBI Taxonomy" id="2708117"/>
    <lineage>
        <taxon>Bacteria</taxon>
        <taxon>Pseudomonadati</taxon>
        <taxon>Bacteroidota</taxon>
        <taxon>Flavobacteriia</taxon>
        <taxon>Flavobacteriales</taxon>
        <taxon>Flavobacteriaceae</taxon>
        <taxon>Capnocytophaga</taxon>
    </lineage>
</organism>
<dbReference type="Pfam" id="PF19852">
    <property type="entry name" value="DUF6327"/>
    <property type="match status" value="1"/>
</dbReference>
<dbReference type="InterPro" id="IPR046290">
    <property type="entry name" value="DUF6327"/>
</dbReference>
<evidence type="ECO:0000313" key="1">
    <source>
        <dbReference type="EMBL" id="ASF43017.1"/>
    </source>
</evidence>
<protein>
    <submittedName>
        <fullName evidence="1">Uncharacterized protein</fullName>
    </submittedName>
</protein>
<dbReference type="RefSeq" id="WP_088594086.1">
    <property type="nucleotide sequence ID" value="NZ_CP022022.1"/>
</dbReference>
<name>A0A1Z4BP18_9FLAO</name>
<dbReference type="KEGG" id="capn:CBG49_07985"/>
<dbReference type="EMBL" id="CP022022">
    <property type="protein sequence ID" value="ASF43017.1"/>
    <property type="molecule type" value="Genomic_DNA"/>
</dbReference>
<evidence type="ECO:0000313" key="2">
    <source>
        <dbReference type="Proteomes" id="UP000197007"/>
    </source>
</evidence>
<reference evidence="2" key="1">
    <citation type="submission" date="2017-06" db="EMBL/GenBank/DDBJ databases">
        <title>Complete genome sequence of Capnocytophaga sp. KCOM 1579 (=ChDC OS43) isolated from a human refractory periapical abscess lesion.</title>
        <authorList>
            <person name="Kook J.-K."/>
            <person name="Park S.-N."/>
            <person name="Lim Y.K."/>
            <person name="Roh H."/>
        </authorList>
    </citation>
    <scope>NUCLEOTIDE SEQUENCE [LARGE SCALE GENOMIC DNA]</scope>
    <source>
        <strain evidence="2">ChDC OS43</strain>
    </source>
</reference>
<accession>A0A1Z4BP18</accession>
<sequence length="85" mass="10208">MTKNKIYHSFEEIDNDLKILRLEKEIDRLSLTQQVSVAAKSLTLGNLLANTWFSFLTNEKRWLNLAIEYTLFFLFRKKLKSYNYQ</sequence>
<dbReference type="Proteomes" id="UP000197007">
    <property type="component" value="Chromosome"/>
</dbReference>